<keyword evidence="1" id="KW-0175">Coiled coil</keyword>
<reference evidence="3 4" key="1">
    <citation type="submission" date="2016-07" db="EMBL/GenBank/DDBJ databases">
        <title>Pervasive Adenine N6-methylation of Active Genes in Fungi.</title>
        <authorList>
            <consortium name="DOE Joint Genome Institute"/>
            <person name="Mondo S.J."/>
            <person name="Dannebaum R.O."/>
            <person name="Kuo R.C."/>
            <person name="Labutti K."/>
            <person name="Haridas S."/>
            <person name="Kuo A."/>
            <person name="Salamov A."/>
            <person name="Ahrendt S.R."/>
            <person name="Lipzen A."/>
            <person name="Sullivan W."/>
            <person name="Andreopoulos W.B."/>
            <person name="Clum A."/>
            <person name="Lindquist E."/>
            <person name="Daum C."/>
            <person name="Ramamoorthy G.K."/>
            <person name="Gryganskyi A."/>
            <person name="Culley D."/>
            <person name="Magnuson J.K."/>
            <person name="James T.Y."/>
            <person name="O'Malley M.A."/>
            <person name="Stajich J.E."/>
            <person name="Spatafora J.W."/>
            <person name="Visel A."/>
            <person name="Grigoriev I.V."/>
        </authorList>
    </citation>
    <scope>NUCLEOTIDE SEQUENCE [LARGE SCALE GENOMIC DNA]</scope>
    <source>
        <strain evidence="3 4">JEL800</strain>
    </source>
</reference>
<organism evidence="3 4">
    <name type="scientific">Rhizoclosmatium globosum</name>
    <dbReference type="NCBI Taxonomy" id="329046"/>
    <lineage>
        <taxon>Eukaryota</taxon>
        <taxon>Fungi</taxon>
        <taxon>Fungi incertae sedis</taxon>
        <taxon>Chytridiomycota</taxon>
        <taxon>Chytridiomycota incertae sedis</taxon>
        <taxon>Chytridiomycetes</taxon>
        <taxon>Chytridiales</taxon>
        <taxon>Chytriomycetaceae</taxon>
        <taxon>Rhizoclosmatium</taxon>
    </lineage>
</organism>
<feature type="compositionally biased region" description="Polar residues" evidence="2">
    <location>
        <begin position="34"/>
        <end position="43"/>
    </location>
</feature>
<dbReference type="GO" id="GO:0005768">
    <property type="term" value="C:endosome"/>
    <property type="evidence" value="ECO:0007669"/>
    <property type="project" value="TreeGrafter"/>
</dbReference>
<dbReference type="OrthoDB" id="72772at2759"/>
<dbReference type="AlphaFoldDB" id="A0A1Y2CA21"/>
<evidence type="ECO:0000256" key="2">
    <source>
        <dbReference type="SAM" id="MobiDB-lite"/>
    </source>
</evidence>
<dbReference type="GO" id="GO:0000149">
    <property type="term" value="F:SNARE binding"/>
    <property type="evidence" value="ECO:0007669"/>
    <property type="project" value="TreeGrafter"/>
</dbReference>
<comment type="caution">
    <text evidence="3">The sequence shown here is derived from an EMBL/GenBank/DDBJ whole genome shotgun (WGS) entry which is preliminary data.</text>
</comment>
<dbReference type="GO" id="GO:0035493">
    <property type="term" value="P:SNARE complex assembly"/>
    <property type="evidence" value="ECO:0007669"/>
    <property type="project" value="TreeGrafter"/>
</dbReference>
<dbReference type="Proteomes" id="UP000193642">
    <property type="component" value="Unassembled WGS sequence"/>
</dbReference>
<name>A0A1Y2CA21_9FUNG</name>
<dbReference type="GO" id="GO:0000323">
    <property type="term" value="C:lytic vacuole"/>
    <property type="evidence" value="ECO:0007669"/>
    <property type="project" value="TreeGrafter"/>
</dbReference>
<feature type="region of interest" description="Disordered" evidence="2">
    <location>
        <begin position="26"/>
        <end position="61"/>
    </location>
</feature>
<evidence type="ECO:0000313" key="4">
    <source>
        <dbReference type="Proteomes" id="UP000193642"/>
    </source>
</evidence>
<proteinExistence type="predicted"/>
<gene>
    <name evidence="3" type="ORF">BCR33DRAFT_248393</name>
</gene>
<sequence>MATVLSISIRSLGGQRDTETDVIEAARSKDVTRSRNTSATTANAKGKQPQLELEHQSQQTRLLPLRSAATSSESLGHSLGSTVKRPPSASLLLLEALHGATVAAGADLKDSHFVIEKNGVPVYTSTVAPATLNPTWNIDATAFPTLTQNRRDLVLHIWTRSASRSTINNHFCQYRSINFNASLLNFIGRDLLELEKTHLSSELILVQLEDGIYRLDDDSSKPATDEQTSLDEDEIKDSYTRNAFVTLENLSSELTLLQEALGNLLKESEQKIPIKAVIADPNIAFRDCLFRKTSCLTQQIKSKSKVVEMERDKLDSLRKDIQRRKNRLFYSSKDREQCQQTLLSTINDLNDYGIIIHETFKYKTVSGRSFIAGIKEIYPINTLREDPNAYFIRRIWLPHSEFSSVDEDRTSTALGWTAHLVTLLALYLELPLRYPINPMSSRSMILDRISQHPAASMEFPLFMKGSDKQRFEYGVFLLNKNIEQVWALLNVNQQKLTK</sequence>
<protein>
    <recommendedName>
        <fullName evidence="5">C2 domain-containing protein</fullName>
    </recommendedName>
</protein>
<accession>A0A1Y2CA21</accession>
<keyword evidence="4" id="KW-1185">Reference proteome</keyword>
<dbReference type="PANTHER" id="PTHR15157">
    <property type="entry name" value="UV RADIATION RESISTANCE-ASSOCIATED GENE PROTEIN"/>
    <property type="match status" value="1"/>
</dbReference>
<dbReference type="EMBL" id="MCGO01000024">
    <property type="protein sequence ID" value="ORY43786.1"/>
    <property type="molecule type" value="Genomic_DNA"/>
</dbReference>
<evidence type="ECO:0000256" key="1">
    <source>
        <dbReference type="ARBA" id="ARBA00023054"/>
    </source>
</evidence>
<dbReference type="STRING" id="329046.A0A1Y2CA21"/>
<dbReference type="PANTHER" id="PTHR15157:SF5">
    <property type="entry name" value="UV RADIATION RESISTANCE-ASSOCIATED GENE PROTEIN"/>
    <property type="match status" value="1"/>
</dbReference>
<evidence type="ECO:0000313" key="3">
    <source>
        <dbReference type="EMBL" id="ORY43786.1"/>
    </source>
</evidence>
<evidence type="ECO:0008006" key="5">
    <source>
        <dbReference type="Google" id="ProtNLM"/>
    </source>
</evidence>